<keyword evidence="1" id="KW-0472">Membrane</keyword>
<evidence type="ECO:0000256" key="1">
    <source>
        <dbReference type="SAM" id="Phobius"/>
    </source>
</evidence>
<sequence length="265" mass="29243">MLFKREFKRNLRSLIIWSIIIAGIILLYLSIFPSMAKEQANMDNLMNAVPSGMQKAFGMDRLSLGTLLGFYGIEIHLMTTLLGSIFAALLASGIVAKEQNEKTAEFLLALPISRQTIIAQKGAAVAANVALFNLVIVAASLIGFQFSSAQTLSYKAFFLLELAVFMMHLTFAAVAFLFSAVARRTRSIVSMSLGLVFIMYFLSVVAGISDKLSWLKYVSPFKYADAAQILTEQSFRPLYAVVMAVVIIGCFFAAYGYYRNKDIVV</sequence>
<feature type="transmembrane region" description="Helical" evidence="1">
    <location>
        <begin position="75"/>
        <end position="96"/>
    </location>
</feature>
<name>A0A6C0FWG3_9BACL</name>
<proteinExistence type="predicted"/>
<feature type="transmembrane region" description="Helical" evidence="1">
    <location>
        <begin position="188"/>
        <end position="208"/>
    </location>
</feature>
<feature type="transmembrane region" description="Helical" evidence="1">
    <location>
        <begin position="14"/>
        <end position="36"/>
    </location>
</feature>
<organism evidence="2 3">
    <name type="scientific">Paenibacillus lycopersici</name>
    <dbReference type="NCBI Taxonomy" id="2704462"/>
    <lineage>
        <taxon>Bacteria</taxon>
        <taxon>Bacillati</taxon>
        <taxon>Bacillota</taxon>
        <taxon>Bacilli</taxon>
        <taxon>Bacillales</taxon>
        <taxon>Paenibacillaceae</taxon>
        <taxon>Paenibacillus</taxon>
    </lineage>
</organism>
<keyword evidence="1" id="KW-1133">Transmembrane helix</keyword>
<protein>
    <submittedName>
        <fullName evidence="2">ABC transporter permease subunit</fullName>
    </submittedName>
</protein>
<keyword evidence="3" id="KW-1185">Reference proteome</keyword>
<dbReference type="GO" id="GO:0140359">
    <property type="term" value="F:ABC-type transporter activity"/>
    <property type="evidence" value="ECO:0007669"/>
    <property type="project" value="InterPro"/>
</dbReference>
<evidence type="ECO:0000313" key="2">
    <source>
        <dbReference type="EMBL" id="QHT59309.1"/>
    </source>
</evidence>
<keyword evidence="1" id="KW-0812">Transmembrane</keyword>
<dbReference type="KEGG" id="plyc:GXP70_04540"/>
<gene>
    <name evidence="2" type="ORF">GXP70_04540</name>
</gene>
<dbReference type="RefSeq" id="WP_162355376.1">
    <property type="nucleotide sequence ID" value="NZ_CP048209.1"/>
</dbReference>
<accession>A0A6C0FWG3</accession>
<feature type="transmembrane region" description="Helical" evidence="1">
    <location>
        <begin position="123"/>
        <end position="144"/>
    </location>
</feature>
<dbReference type="AlphaFoldDB" id="A0A6C0FWG3"/>
<dbReference type="Proteomes" id="UP000476064">
    <property type="component" value="Chromosome"/>
</dbReference>
<dbReference type="Pfam" id="PF12679">
    <property type="entry name" value="ABC2_membrane_2"/>
    <property type="match status" value="1"/>
</dbReference>
<dbReference type="GO" id="GO:0005886">
    <property type="term" value="C:plasma membrane"/>
    <property type="evidence" value="ECO:0007669"/>
    <property type="project" value="UniProtKB-SubCell"/>
</dbReference>
<dbReference type="EMBL" id="CP048209">
    <property type="protein sequence ID" value="QHT59309.1"/>
    <property type="molecule type" value="Genomic_DNA"/>
</dbReference>
<feature type="transmembrane region" description="Helical" evidence="1">
    <location>
        <begin position="156"/>
        <end position="181"/>
    </location>
</feature>
<dbReference type="PANTHER" id="PTHR37305:SF1">
    <property type="entry name" value="MEMBRANE PROTEIN"/>
    <property type="match status" value="1"/>
</dbReference>
<dbReference type="PANTHER" id="PTHR37305">
    <property type="entry name" value="INTEGRAL MEMBRANE PROTEIN-RELATED"/>
    <property type="match status" value="1"/>
</dbReference>
<feature type="transmembrane region" description="Helical" evidence="1">
    <location>
        <begin position="238"/>
        <end position="258"/>
    </location>
</feature>
<evidence type="ECO:0000313" key="3">
    <source>
        <dbReference type="Proteomes" id="UP000476064"/>
    </source>
</evidence>
<reference evidence="2 3" key="1">
    <citation type="submission" date="2020-01" db="EMBL/GenBank/DDBJ databases">
        <title>Paenibacillus sp. nov., isolated from tomato rhizosphere.</title>
        <authorList>
            <person name="Weon H.-Y."/>
            <person name="Lee S.A."/>
        </authorList>
    </citation>
    <scope>NUCLEOTIDE SEQUENCE [LARGE SCALE GENOMIC DNA]</scope>
    <source>
        <strain evidence="2 3">12200R-189</strain>
    </source>
</reference>